<evidence type="ECO:0000313" key="4">
    <source>
        <dbReference type="EMBL" id="CCA76494.1"/>
    </source>
</evidence>
<reference evidence="4 5" key="1">
    <citation type="journal article" date="2011" name="PLoS Pathog.">
        <title>Endophytic Life Strategies Decoded by Genome and Transcriptome Analyses of the Mutualistic Root Symbiont Piriformospora indica.</title>
        <authorList>
            <person name="Zuccaro A."/>
            <person name="Lahrmann U."/>
            <person name="Guldener U."/>
            <person name="Langen G."/>
            <person name="Pfiffi S."/>
            <person name="Biedenkopf D."/>
            <person name="Wong P."/>
            <person name="Samans B."/>
            <person name="Grimm C."/>
            <person name="Basiewicz M."/>
            <person name="Murat C."/>
            <person name="Martin F."/>
            <person name="Kogel K.H."/>
        </authorList>
    </citation>
    <scope>NUCLEOTIDE SEQUENCE [LARGE SCALE GENOMIC DNA]</scope>
    <source>
        <strain evidence="4 5">DSM 11827</strain>
    </source>
</reference>
<keyword evidence="5" id="KW-1185">Reference proteome</keyword>
<dbReference type="OMA" id="SHERRCI"/>
<evidence type="ECO:0000256" key="1">
    <source>
        <dbReference type="SAM" id="MobiDB-lite"/>
    </source>
</evidence>
<dbReference type="Proteomes" id="UP000007148">
    <property type="component" value="Unassembled WGS sequence"/>
</dbReference>
<dbReference type="GO" id="GO:0003824">
    <property type="term" value="F:catalytic activity"/>
    <property type="evidence" value="ECO:0007669"/>
    <property type="project" value="InterPro"/>
</dbReference>
<proteinExistence type="predicted"/>
<evidence type="ECO:0000259" key="2">
    <source>
        <dbReference type="Pfam" id="PF00078"/>
    </source>
</evidence>
<feature type="compositionally biased region" description="Low complexity" evidence="1">
    <location>
        <begin position="457"/>
        <end position="467"/>
    </location>
</feature>
<dbReference type="Gene3D" id="3.60.10.10">
    <property type="entry name" value="Endonuclease/exonuclease/phosphatase"/>
    <property type="match status" value="1"/>
</dbReference>
<comment type="caution">
    <text evidence="4">The sequence shown here is derived from an EMBL/GenBank/DDBJ whole genome shotgun (WGS) entry which is preliminary data.</text>
</comment>
<dbReference type="SUPFAM" id="SSF56219">
    <property type="entry name" value="DNase I-like"/>
    <property type="match status" value="1"/>
</dbReference>
<feature type="region of interest" description="Disordered" evidence="1">
    <location>
        <begin position="296"/>
        <end position="320"/>
    </location>
</feature>
<dbReference type="EMBL" id="CAFZ01000788">
    <property type="protein sequence ID" value="CCA76494.1"/>
    <property type="molecule type" value="Genomic_DNA"/>
</dbReference>
<dbReference type="InterPro" id="IPR000477">
    <property type="entry name" value="RT_dom"/>
</dbReference>
<protein>
    <recommendedName>
        <fullName evidence="6">Reverse transcriptase domain-containing protein</fullName>
    </recommendedName>
</protein>
<feature type="domain" description="Endonuclease/exonuclease/phosphatase" evidence="3">
    <location>
        <begin position="28"/>
        <end position="140"/>
    </location>
</feature>
<evidence type="ECO:0000259" key="3">
    <source>
        <dbReference type="Pfam" id="PF14529"/>
    </source>
</evidence>
<feature type="domain" description="Reverse transcriptase" evidence="2">
    <location>
        <begin position="460"/>
        <end position="599"/>
    </location>
</feature>
<dbReference type="InterPro" id="IPR036691">
    <property type="entry name" value="Endo/exonu/phosph_ase_sf"/>
</dbReference>
<gene>
    <name evidence="4" type="ORF">PIIN_10487</name>
</gene>
<dbReference type="InParanoid" id="G4TYV1"/>
<dbReference type="OrthoDB" id="3044497at2759"/>
<feature type="region of interest" description="Disordered" evidence="1">
    <location>
        <begin position="1"/>
        <end position="28"/>
    </location>
</feature>
<dbReference type="InterPro" id="IPR005135">
    <property type="entry name" value="Endo/exonuclease/phosphatase"/>
</dbReference>
<organism evidence="4 5">
    <name type="scientific">Serendipita indica (strain DSM 11827)</name>
    <name type="common">Root endophyte fungus</name>
    <name type="synonym">Piriformospora indica</name>
    <dbReference type="NCBI Taxonomy" id="1109443"/>
    <lineage>
        <taxon>Eukaryota</taxon>
        <taxon>Fungi</taxon>
        <taxon>Dikarya</taxon>
        <taxon>Basidiomycota</taxon>
        <taxon>Agaricomycotina</taxon>
        <taxon>Agaricomycetes</taxon>
        <taxon>Sebacinales</taxon>
        <taxon>Serendipitaceae</taxon>
        <taxon>Serendipita</taxon>
    </lineage>
</organism>
<dbReference type="HOGENOM" id="CLU_000680_23_3_1"/>
<evidence type="ECO:0008006" key="6">
    <source>
        <dbReference type="Google" id="ProtNLM"/>
    </source>
</evidence>
<dbReference type="PANTHER" id="PTHR33481:SF1">
    <property type="entry name" value="ENDONUCLEASE_EXONUCLEASE_PHOSPHATASE DOMAIN-CONTAINING PROTEIN-RELATED"/>
    <property type="match status" value="1"/>
</dbReference>
<feature type="region of interest" description="Disordered" evidence="1">
    <location>
        <begin position="435"/>
        <end position="467"/>
    </location>
</feature>
<sequence length="924" mass="104433">MTILSPRSNRIYRGDHNNSPDDGTNNDTLEHLAAHLEGQRLSERQAPSIWLGDFNRHHHMWEGEANGHLRSPPDKITLLLELVIEHGMQQLLPAGIPTRIENGSETRPDNVWASEGIVQRMVECNTWPEWRPNTTDHVPIVTIIDTDIPRSQEEARPNYKRTNWEKFRKGIEGAIRADETLSSEPRSVEEMEATVDALTSHLQTHLKATTPTSKTSEFQKPWWSDKCKEAHRRKCTAYAESRRWRATPDHPSHQAYRVAQDKMKRTVRASKEEHWWNWIDNANDSDLWNINRFQKQSNSDGSREQVPPLKSSNGTLAQSEEEKAAILAEAFFPPPPSLAPAEPILITGQLPEWSPYTVERIRRAAGNLKHDKAPGPDGIPNAAIQEALPMIEPVLVNIYNAAMRLRRIPKQWKVSTTVVLRKPGKPAYNVAKAYRPNSSTEHARKAPVSPHGRGHLTPLRTFGGRPGRTTTDALHLLTCEIKKAWRQSKVASALFLDIQAAFPNVVKPTLVENMRRKGIPEAYVQTIEDMLTGRTTRLKFDGNHSEPRPITNGNSQGCPLSMILYLFYIAPLLEISNKTNQLTIGFVDDTTLLAIGKSFTETHDILKSMMEKPGGVLDWSYRHNSPLEISKVALIDFTRSLDKRKESTPLILSTTNSQGNPQSVNITSSESYKLLGVILDHQLYWNKHQELVHARVVKWTALFSRIHRVLHGLPIRMGRQLYKAVAIPRIQYAADLWYVPPHINASETRRQGAVAITNKLQAVQRRAAIGITGAMRTTAGDVLDAHTNLLPIDVTLGLACRKAAARLASLPKTHPLAKYIKRAMWGKVKKHNTPMHHLFHTAGIDLTSMEKITPALRNPNAAHMFKSTIDNSREQAIERDKEISTQSVAIYTDGSGMEGSKQYVTYWELKQSTQYTKENWWALR</sequence>
<name>G4TYV1_SERID</name>
<dbReference type="STRING" id="1109443.G4TYV1"/>
<dbReference type="PANTHER" id="PTHR33481">
    <property type="entry name" value="REVERSE TRANSCRIPTASE"/>
    <property type="match status" value="1"/>
</dbReference>
<dbReference type="CDD" id="cd01650">
    <property type="entry name" value="RT_nLTR_like"/>
    <property type="match status" value="1"/>
</dbReference>
<evidence type="ECO:0000313" key="5">
    <source>
        <dbReference type="Proteomes" id="UP000007148"/>
    </source>
</evidence>
<accession>G4TYV1</accession>
<dbReference type="eggNOG" id="KOG1075">
    <property type="taxonomic scope" value="Eukaryota"/>
</dbReference>
<dbReference type="AlphaFoldDB" id="G4TYV1"/>
<dbReference type="Pfam" id="PF00078">
    <property type="entry name" value="RVT_1"/>
    <property type="match status" value="1"/>
</dbReference>
<dbReference type="Pfam" id="PF14529">
    <property type="entry name" value="Exo_endo_phos_2"/>
    <property type="match status" value="1"/>
</dbReference>